<keyword evidence="3" id="KW-1185">Reference proteome</keyword>
<gene>
    <name evidence="2" type="ORF">MVEN_02387900</name>
</gene>
<reference evidence="2" key="1">
    <citation type="submission" date="2020-05" db="EMBL/GenBank/DDBJ databases">
        <title>Mycena genomes resolve the evolution of fungal bioluminescence.</title>
        <authorList>
            <person name="Tsai I.J."/>
        </authorList>
    </citation>
    <scope>NUCLEOTIDE SEQUENCE</scope>
    <source>
        <strain evidence="2">CCC161011</strain>
    </source>
</reference>
<accession>A0A8H7CDR3</accession>
<evidence type="ECO:0000313" key="2">
    <source>
        <dbReference type="EMBL" id="KAF7332831.1"/>
    </source>
</evidence>
<feature type="compositionally biased region" description="Basic and acidic residues" evidence="1">
    <location>
        <begin position="102"/>
        <end position="115"/>
    </location>
</feature>
<sequence length="131" mass="14474">MERTRKRLKSEANAAQMALKTKSLQEGPAETIVAKNMGSVEQTGELLDKMEAAVRAVGTNDGEPQFGRDDVALCSEKEKTAKCIDIETDSRDANKKKRKRCKDVDGGKRSKEKEGGGGYVRTMNFYLVDTK</sequence>
<protein>
    <submittedName>
        <fullName evidence="2">Uncharacterized protein</fullName>
    </submittedName>
</protein>
<evidence type="ECO:0000256" key="1">
    <source>
        <dbReference type="SAM" id="MobiDB-lite"/>
    </source>
</evidence>
<organism evidence="2 3">
    <name type="scientific">Mycena venus</name>
    <dbReference type="NCBI Taxonomy" id="2733690"/>
    <lineage>
        <taxon>Eukaryota</taxon>
        <taxon>Fungi</taxon>
        <taxon>Dikarya</taxon>
        <taxon>Basidiomycota</taxon>
        <taxon>Agaricomycotina</taxon>
        <taxon>Agaricomycetes</taxon>
        <taxon>Agaricomycetidae</taxon>
        <taxon>Agaricales</taxon>
        <taxon>Marasmiineae</taxon>
        <taxon>Mycenaceae</taxon>
        <taxon>Mycena</taxon>
    </lineage>
</organism>
<comment type="caution">
    <text evidence="2">The sequence shown here is derived from an EMBL/GenBank/DDBJ whole genome shotgun (WGS) entry which is preliminary data.</text>
</comment>
<name>A0A8H7CDR3_9AGAR</name>
<evidence type="ECO:0000313" key="3">
    <source>
        <dbReference type="Proteomes" id="UP000620124"/>
    </source>
</evidence>
<dbReference type="EMBL" id="JACAZI010000031">
    <property type="protein sequence ID" value="KAF7332831.1"/>
    <property type="molecule type" value="Genomic_DNA"/>
</dbReference>
<dbReference type="AlphaFoldDB" id="A0A8H7CDR3"/>
<dbReference type="Proteomes" id="UP000620124">
    <property type="component" value="Unassembled WGS sequence"/>
</dbReference>
<feature type="region of interest" description="Disordered" evidence="1">
    <location>
        <begin position="87"/>
        <end position="118"/>
    </location>
</feature>
<proteinExistence type="predicted"/>